<dbReference type="EMBL" id="JAUDBR010000007">
    <property type="protein sequence ID" value="MDM8076655.1"/>
    <property type="molecule type" value="Genomic_DNA"/>
</dbReference>
<dbReference type="Proteomes" id="UP001529257">
    <property type="component" value="Unassembled WGS sequence"/>
</dbReference>
<organism evidence="1 2">
    <name type="scientific">Actinomyces viscosus</name>
    <dbReference type="NCBI Taxonomy" id="1656"/>
    <lineage>
        <taxon>Bacteria</taxon>
        <taxon>Bacillati</taxon>
        <taxon>Actinomycetota</taxon>
        <taxon>Actinomycetes</taxon>
        <taxon>Actinomycetales</taxon>
        <taxon>Actinomycetaceae</taxon>
        <taxon>Actinomyces</taxon>
    </lineage>
</organism>
<gene>
    <name evidence="1" type="ORF">QUV91_06255</name>
</gene>
<evidence type="ECO:0000313" key="1">
    <source>
        <dbReference type="EMBL" id="MDM8076655.1"/>
    </source>
</evidence>
<comment type="caution">
    <text evidence="1">The sequence shown here is derived from an EMBL/GenBank/DDBJ whole genome shotgun (WGS) entry which is preliminary data.</text>
</comment>
<protein>
    <submittedName>
        <fullName evidence="1">Uncharacterized protein</fullName>
    </submittedName>
</protein>
<accession>A0ABT7TYI0</accession>
<name>A0ABT7TYI0_ACTVI</name>
<proteinExistence type="predicted"/>
<sequence length="439" mass="48951">MSNRVAALMGTTLTEADVHRFLLEAADLLGTESLSMYGPNVFFRWQLGERVIEIEPDYHPWGEKYSLSVDSYNRGFPIDTQERLTYKYGDAELYPYLWRVDLGGEVNDWWGPGAAYIVNWDLFEETTAKTLGGLPNDMALMPPQWRRPFTFRWDMGESGLGLVSFTGTIDGLKVTAESTGEEILIPRNLLGSERGQISMRDVVAGLAGGRALIDIRFAGSEGFGDYGVFAASPSGDEDELAKGDIKFLLEDRGKDSPGPAMTMDELRRLAASTPTPTGPGRPPVSWQVIPIRIGLSIPQILSVVEQVLSGAAVESVLKRFGGLPDIRWDEPILRGDGWVAERSRFSGTWSIEVVTHSEREAEERLCFDRRHVADYAWRIAQALEQRYGFPYGIRTTNDGFFMRLFQVGDHGVKVTGGFSSVEVEIDSLKTLLEHSYGRF</sequence>
<evidence type="ECO:0000313" key="2">
    <source>
        <dbReference type="Proteomes" id="UP001529257"/>
    </source>
</evidence>
<reference evidence="2" key="1">
    <citation type="submission" date="2023-06" db="EMBL/GenBank/DDBJ databases">
        <title>Identification and characterization of horizontal gene transfer across gut microbiota members of farm animals based on homology search.</title>
        <authorList>
            <person name="Zeman M."/>
            <person name="Kubasova T."/>
            <person name="Jahodarova E."/>
            <person name="Nykrynova M."/>
            <person name="Rychlik I."/>
        </authorList>
    </citation>
    <scope>NUCLEOTIDE SEQUENCE [LARGE SCALE GENOMIC DNA]</scope>
    <source>
        <strain evidence="2">ET81</strain>
    </source>
</reference>
<keyword evidence="2" id="KW-1185">Reference proteome</keyword>
<dbReference type="RefSeq" id="WP_289596054.1">
    <property type="nucleotide sequence ID" value="NZ_JAUDBR010000007.1"/>
</dbReference>